<evidence type="ECO:0000256" key="4">
    <source>
        <dbReference type="ARBA" id="ARBA00022989"/>
    </source>
</evidence>
<dbReference type="GO" id="GO:0005886">
    <property type="term" value="C:plasma membrane"/>
    <property type="evidence" value="ECO:0007669"/>
    <property type="project" value="UniProtKB-SubCell"/>
</dbReference>
<keyword evidence="5 7" id="KW-0472">Membrane</keyword>
<sequence length="405" mass="43476">MIIETIRIAFRSIWSKKIRSLLTMLGIIIGVFSIVVLIGLGAGVKEEVKDQIESIGSNLLFVLPGQIDSGTLPTGIVGSSTITEEDLADIESRERLDEVTPIMILSQPVRRGQNFAPGALTMGTTPNIEESFLVGVETDRKEGRSLSQKDYDTAARVAVIFGAVKKSLYGEEDPIGQSILIGKETFEVIGWREARETGSIISGPEYSQAVLIPLTTAQEISDSNEIHRIIITIGDSNFVTSEKQAIEEMLLKNHDGVKDFSVLTQDDFLKLIDSILGILTNMLAGIAAISLIVGGIGIMNIMLVSVTERTREIGLRKAVGASSGNILAQFLIESIIISFFGGAVGLTLAWVASFILNAQVGIAPVIDLQSITLAVGFSVAVGTFFGVAPAVRAARMQPINALRYE</sequence>
<dbReference type="InterPro" id="IPR003838">
    <property type="entry name" value="ABC3_permease_C"/>
</dbReference>
<evidence type="ECO:0000256" key="2">
    <source>
        <dbReference type="ARBA" id="ARBA00022475"/>
    </source>
</evidence>
<evidence type="ECO:0000256" key="3">
    <source>
        <dbReference type="ARBA" id="ARBA00022692"/>
    </source>
</evidence>
<feature type="transmembrane region" description="Helical" evidence="7">
    <location>
        <begin position="326"/>
        <end position="351"/>
    </location>
</feature>
<dbReference type="GO" id="GO:0022857">
    <property type="term" value="F:transmembrane transporter activity"/>
    <property type="evidence" value="ECO:0007669"/>
    <property type="project" value="TreeGrafter"/>
</dbReference>
<evidence type="ECO:0008006" key="12">
    <source>
        <dbReference type="Google" id="ProtNLM"/>
    </source>
</evidence>
<feature type="transmembrane region" description="Helical" evidence="7">
    <location>
        <begin position="282"/>
        <end position="306"/>
    </location>
</feature>
<protein>
    <recommendedName>
        <fullName evidence="12">Multidrug ABC transporter substrate-binding protein</fullName>
    </recommendedName>
</protein>
<evidence type="ECO:0000313" key="10">
    <source>
        <dbReference type="EMBL" id="OGY82845.1"/>
    </source>
</evidence>
<dbReference type="EMBL" id="MHKE01000017">
    <property type="protein sequence ID" value="OGY82845.1"/>
    <property type="molecule type" value="Genomic_DNA"/>
</dbReference>
<gene>
    <name evidence="10" type="ORF">A2898_04625</name>
</gene>
<reference evidence="10 11" key="1">
    <citation type="journal article" date="2016" name="Nat. Commun.">
        <title>Thousands of microbial genomes shed light on interconnected biogeochemical processes in an aquifer system.</title>
        <authorList>
            <person name="Anantharaman K."/>
            <person name="Brown C.T."/>
            <person name="Hug L.A."/>
            <person name="Sharon I."/>
            <person name="Castelle C.J."/>
            <person name="Probst A.J."/>
            <person name="Thomas B.C."/>
            <person name="Singh A."/>
            <person name="Wilkins M.J."/>
            <person name="Karaoz U."/>
            <person name="Brodie E.L."/>
            <person name="Williams K.H."/>
            <person name="Hubbard S.S."/>
            <person name="Banfield J.F."/>
        </authorList>
    </citation>
    <scope>NUCLEOTIDE SEQUENCE [LARGE SCALE GENOMIC DNA]</scope>
</reference>
<dbReference type="InterPro" id="IPR050250">
    <property type="entry name" value="Macrolide_Exporter_MacB"/>
</dbReference>
<accession>A0A1G2B1I8</accession>
<organism evidence="10 11">
    <name type="scientific">Candidatus Kerfeldbacteria bacterium RIFCSPLOWO2_01_FULL_48_11</name>
    <dbReference type="NCBI Taxonomy" id="1798543"/>
    <lineage>
        <taxon>Bacteria</taxon>
        <taxon>Candidatus Kerfeldiibacteriota</taxon>
    </lineage>
</organism>
<comment type="subcellular location">
    <subcellularLocation>
        <location evidence="1">Cell membrane</location>
        <topology evidence="1">Multi-pass membrane protein</topology>
    </subcellularLocation>
</comment>
<dbReference type="Pfam" id="PF02687">
    <property type="entry name" value="FtsX"/>
    <property type="match status" value="1"/>
</dbReference>
<dbReference type="STRING" id="1798543.A2898_04625"/>
<comment type="similarity">
    <text evidence="6">Belongs to the ABC-4 integral membrane protein family.</text>
</comment>
<dbReference type="PANTHER" id="PTHR30572">
    <property type="entry name" value="MEMBRANE COMPONENT OF TRANSPORTER-RELATED"/>
    <property type="match status" value="1"/>
</dbReference>
<keyword evidence="4 7" id="KW-1133">Transmembrane helix</keyword>
<evidence type="ECO:0000256" key="1">
    <source>
        <dbReference type="ARBA" id="ARBA00004651"/>
    </source>
</evidence>
<dbReference type="Proteomes" id="UP000179164">
    <property type="component" value="Unassembled WGS sequence"/>
</dbReference>
<evidence type="ECO:0000259" key="9">
    <source>
        <dbReference type="Pfam" id="PF12704"/>
    </source>
</evidence>
<name>A0A1G2B1I8_9BACT</name>
<dbReference type="Pfam" id="PF12704">
    <property type="entry name" value="MacB_PCD"/>
    <property type="match status" value="1"/>
</dbReference>
<keyword evidence="3 7" id="KW-0812">Transmembrane</keyword>
<evidence type="ECO:0000256" key="6">
    <source>
        <dbReference type="ARBA" id="ARBA00038076"/>
    </source>
</evidence>
<evidence type="ECO:0000256" key="5">
    <source>
        <dbReference type="ARBA" id="ARBA00023136"/>
    </source>
</evidence>
<feature type="transmembrane region" description="Helical" evidence="7">
    <location>
        <begin position="371"/>
        <end position="391"/>
    </location>
</feature>
<feature type="domain" description="MacB-like periplasmic core" evidence="9">
    <location>
        <begin position="20"/>
        <end position="237"/>
    </location>
</feature>
<dbReference type="InterPro" id="IPR025857">
    <property type="entry name" value="MacB_PCD"/>
</dbReference>
<feature type="transmembrane region" description="Helical" evidence="7">
    <location>
        <begin position="21"/>
        <end position="44"/>
    </location>
</feature>
<evidence type="ECO:0000256" key="7">
    <source>
        <dbReference type="SAM" id="Phobius"/>
    </source>
</evidence>
<evidence type="ECO:0000259" key="8">
    <source>
        <dbReference type="Pfam" id="PF02687"/>
    </source>
</evidence>
<comment type="caution">
    <text evidence="10">The sequence shown here is derived from an EMBL/GenBank/DDBJ whole genome shotgun (WGS) entry which is preliminary data.</text>
</comment>
<proteinExistence type="inferred from homology"/>
<dbReference type="PANTHER" id="PTHR30572:SF4">
    <property type="entry name" value="ABC TRANSPORTER PERMEASE YTRF"/>
    <property type="match status" value="1"/>
</dbReference>
<evidence type="ECO:0000313" key="11">
    <source>
        <dbReference type="Proteomes" id="UP000179164"/>
    </source>
</evidence>
<dbReference type="AlphaFoldDB" id="A0A1G2B1I8"/>
<feature type="domain" description="ABC3 transporter permease C-terminal" evidence="8">
    <location>
        <begin position="286"/>
        <end position="398"/>
    </location>
</feature>
<keyword evidence="2" id="KW-1003">Cell membrane</keyword>